<proteinExistence type="predicted"/>
<keyword evidence="4" id="KW-1185">Reference proteome</keyword>
<feature type="transmembrane region" description="Helical" evidence="1">
    <location>
        <begin position="452"/>
        <end position="473"/>
    </location>
</feature>
<keyword evidence="1" id="KW-0472">Membrane</keyword>
<dbReference type="Pfam" id="PF14331">
    <property type="entry name" value="IcmF-related_N"/>
    <property type="match status" value="1"/>
</dbReference>
<name>A0ABT6FE27_9BACT</name>
<feature type="transmembrane region" description="Helical" evidence="1">
    <location>
        <begin position="6"/>
        <end position="29"/>
    </location>
</feature>
<sequence>MLKSLLETHVLMVALGILAAVAAGLAFLWAKHPFRWILALLAIGWVGLVATYDFDGLDLDPRLPAEFARWLRPWALVLGLIVLGLAPHLVSTLLAGRGRKAPAQEGAAAGDLESALDEIDARLSQARYDAGGQEVFLLLAREETLAADMVRASGMNLFAAAPAAAEAPVHAYASADGLFLSCSGAASWGGSDGSGTSRLERLCGWIAGLNPEKPPIRGVAVLIPLDEATSPEALKTVGPLRNDLQVIQAGLKVRCPVIAVFCLRDGRSGFGEFAARMPAALRNNRCGFSTPASRPFDHAVAEKGFRWFVRWLQSWSLSLMAGDYPAREGNAKLVELNAAMRRDLPALGTFVEAAFSTHARAEPVLVRGCYVALCGAEPADQAFVAGLLKGPKSKMAADAKLATWAREAGRVDRSYRRAALTLAAASVALATLVWLLAIAPRLQAVSPGASSGLGWLAWAGLGVLAATWIGVLLSPKLRRSRPPATP</sequence>
<dbReference type="InterPro" id="IPR025743">
    <property type="entry name" value="TssM1_N"/>
</dbReference>
<feature type="transmembrane region" description="Helical" evidence="1">
    <location>
        <begin position="74"/>
        <end position="95"/>
    </location>
</feature>
<protein>
    <submittedName>
        <fullName evidence="3">Type VI secretion protein IcmF/TssM N-terminal domain-containing protein</fullName>
    </submittedName>
</protein>
<keyword evidence="1" id="KW-1133">Transmembrane helix</keyword>
<feature type="transmembrane region" description="Helical" evidence="1">
    <location>
        <begin position="36"/>
        <end position="54"/>
    </location>
</feature>
<evidence type="ECO:0000313" key="4">
    <source>
        <dbReference type="Proteomes" id="UP001216907"/>
    </source>
</evidence>
<keyword evidence="1" id="KW-0812">Transmembrane</keyword>
<reference evidence="3 4" key="1">
    <citation type="submission" date="2023-03" db="EMBL/GenBank/DDBJ databases">
        <title>Paludisphaera mucosa sp. nov. a novel planctomycete from northern fen.</title>
        <authorList>
            <person name="Ivanova A."/>
        </authorList>
    </citation>
    <scope>NUCLEOTIDE SEQUENCE [LARGE SCALE GENOMIC DNA]</scope>
    <source>
        <strain evidence="3 4">Pla2</strain>
    </source>
</reference>
<accession>A0ABT6FE27</accession>
<feature type="domain" description="Type VI secretion system component TssM1 N-terminal" evidence="2">
    <location>
        <begin position="202"/>
        <end position="379"/>
    </location>
</feature>
<dbReference type="EMBL" id="JARRAG010000002">
    <property type="protein sequence ID" value="MDG3005792.1"/>
    <property type="molecule type" value="Genomic_DNA"/>
</dbReference>
<gene>
    <name evidence="3" type="ORF">PZE19_18550</name>
</gene>
<comment type="caution">
    <text evidence="3">The sequence shown here is derived from an EMBL/GenBank/DDBJ whole genome shotgun (WGS) entry which is preliminary data.</text>
</comment>
<evidence type="ECO:0000259" key="2">
    <source>
        <dbReference type="Pfam" id="PF14331"/>
    </source>
</evidence>
<organism evidence="3 4">
    <name type="scientific">Paludisphaera mucosa</name>
    <dbReference type="NCBI Taxonomy" id="3030827"/>
    <lineage>
        <taxon>Bacteria</taxon>
        <taxon>Pseudomonadati</taxon>
        <taxon>Planctomycetota</taxon>
        <taxon>Planctomycetia</taxon>
        <taxon>Isosphaerales</taxon>
        <taxon>Isosphaeraceae</taxon>
        <taxon>Paludisphaera</taxon>
    </lineage>
</organism>
<feature type="transmembrane region" description="Helical" evidence="1">
    <location>
        <begin position="419"/>
        <end position="440"/>
    </location>
</feature>
<dbReference type="RefSeq" id="WP_277862122.1">
    <property type="nucleotide sequence ID" value="NZ_JARRAG010000002.1"/>
</dbReference>
<dbReference type="Proteomes" id="UP001216907">
    <property type="component" value="Unassembled WGS sequence"/>
</dbReference>
<evidence type="ECO:0000256" key="1">
    <source>
        <dbReference type="SAM" id="Phobius"/>
    </source>
</evidence>
<evidence type="ECO:0000313" key="3">
    <source>
        <dbReference type="EMBL" id="MDG3005792.1"/>
    </source>
</evidence>